<evidence type="ECO:0000256" key="16">
    <source>
        <dbReference type="ARBA" id="ARBA00023316"/>
    </source>
</evidence>
<dbReference type="PANTHER" id="PTHR21071">
    <property type="entry name" value="UDP-N-ACETYLENOLPYRUVOYLGLUCOSAMINE REDUCTASE"/>
    <property type="match status" value="1"/>
</dbReference>
<dbReference type="NCBIfam" id="TIGR00179">
    <property type="entry name" value="murB"/>
    <property type="match status" value="1"/>
</dbReference>
<evidence type="ECO:0000256" key="2">
    <source>
        <dbReference type="ARBA" id="ARBA00003921"/>
    </source>
</evidence>
<dbReference type="InterPro" id="IPR016169">
    <property type="entry name" value="FAD-bd_PCMH_sub2"/>
</dbReference>
<evidence type="ECO:0000256" key="18">
    <source>
        <dbReference type="ARBA" id="ARBA00048914"/>
    </source>
</evidence>
<dbReference type="NCBIfam" id="NF010478">
    <property type="entry name" value="PRK13903.1"/>
    <property type="match status" value="1"/>
</dbReference>
<name>A0A7K3WMK6_9FLAO</name>
<dbReference type="Pfam" id="PF01565">
    <property type="entry name" value="FAD_binding_4"/>
    <property type="match status" value="1"/>
</dbReference>
<evidence type="ECO:0000256" key="4">
    <source>
        <dbReference type="ARBA" id="ARBA00004752"/>
    </source>
</evidence>
<keyword evidence="8 19" id="KW-0132">Cell division</keyword>
<evidence type="ECO:0000256" key="11">
    <source>
        <dbReference type="ARBA" id="ARBA00022857"/>
    </source>
</evidence>
<evidence type="ECO:0000313" key="21">
    <source>
        <dbReference type="EMBL" id="NEN22879.1"/>
    </source>
</evidence>
<comment type="caution">
    <text evidence="21">The sequence shown here is derived from an EMBL/GenBank/DDBJ whole genome shotgun (WGS) entry which is preliminary data.</text>
</comment>
<dbReference type="InterPro" id="IPR036318">
    <property type="entry name" value="FAD-bd_PCMH-like_sf"/>
</dbReference>
<dbReference type="GO" id="GO:0005829">
    <property type="term" value="C:cytosol"/>
    <property type="evidence" value="ECO:0007669"/>
    <property type="project" value="TreeGrafter"/>
</dbReference>
<dbReference type="Gene3D" id="3.90.78.10">
    <property type="entry name" value="UDP-N-acetylenolpyruvoylglucosamine reductase, C-terminal domain"/>
    <property type="match status" value="1"/>
</dbReference>
<keyword evidence="7 19" id="KW-0963">Cytoplasm</keyword>
<dbReference type="HAMAP" id="MF_00037">
    <property type="entry name" value="MurB"/>
    <property type="match status" value="1"/>
</dbReference>
<dbReference type="GO" id="GO:0008762">
    <property type="term" value="F:UDP-N-acetylmuramate dehydrogenase activity"/>
    <property type="evidence" value="ECO:0007669"/>
    <property type="project" value="UniProtKB-UniRule"/>
</dbReference>
<evidence type="ECO:0000256" key="19">
    <source>
        <dbReference type="HAMAP-Rule" id="MF_00037"/>
    </source>
</evidence>
<evidence type="ECO:0000256" key="13">
    <source>
        <dbReference type="ARBA" id="ARBA00022984"/>
    </source>
</evidence>
<dbReference type="SUPFAM" id="SSF56176">
    <property type="entry name" value="FAD-binding/transporter-associated domain-like"/>
    <property type="match status" value="1"/>
</dbReference>
<keyword evidence="15 19" id="KW-0131">Cell cycle</keyword>
<dbReference type="AlphaFoldDB" id="A0A7K3WMK6"/>
<dbReference type="SUPFAM" id="SSF56194">
    <property type="entry name" value="Uridine diphospho-N-Acetylenolpyruvylglucosamine reductase, MurB, C-terminal domain"/>
    <property type="match status" value="1"/>
</dbReference>
<evidence type="ECO:0000256" key="5">
    <source>
        <dbReference type="ARBA" id="ARBA00012518"/>
    </source>
</evidence>
<dbReference type="RefSeq" id="WP_163283604.1">
    <property type="nucleotide sequence ID" value="NZ_JAAGVY010000006.1"/>
</dbReference>
<comment type="function">
    <text evidence="2 19">Cell wall formation.</text>
</comment>
<feature type="active site" description="Proton donor" evidence="19">
    <location>
        <position position="238"/>
    </location>
</feature>
<dbReference type="InterPro" id="IPR006094">
    <property type="entry name" value="Oxid_FAD_bind_N"/>
</dbReference>
<comment type="pathway">
    <text evidence="4 19">Cell wall biogenesis; peptidoglycan biosynthesis.</text>
</comment>
<dbReference type="NCBIfam" id="NF000755">
    <property type="entry name" value="PRK00046.1"/>
    <property type="match status" value="1"/>
</dbReference>
<dbReference type="Pfam" id="PF02873">
    <property type="entry name" value="MurB_C"/>
    <property type="match status" value="1"/>
</dbReference>
<evidence type="ECO:0000256" key="14">
    <source>
        <dbReference type="ARBA" id="ARBA00023002"/>
    </source>
</evidence>
<organism evidence="21 22">
    <name type="scientific">Cryomorpha ignava</name>
    <dbReference type="NCBI Taxonomy" id="101383"/>
    <lineage>
        <taxon>Bacteria</taxon>
        <taxon>Pseudomonadati</taxon>
        <taxon>Bacteroidota</taxon>
        <taxon>Flavobacteriia</taxon>
        <taxon>Flavobacteriales</taxon>
        <taxon>Cryomorphaceae</taxon>
        <taxon>Cryomorpha</taxon>
    </lineage>
</organism>
<comment type="subcellular location">
    <subcellularLocation>
        <location evidence="3 19">Cytoplasm</location>
    </subcellularLocation>
</comment>
<evidence type="ECO:0000256" key="15">
    <source>
        <dbReference type="ARBA" id="ARBA00023306"/>
    </source>
</evidence>
<dbReference type="UniPathway" id="UPA00219"/>
<proteinExistence type="inferred from homology"/>
<dbReference type="PROSITE" id="PS51387">
    <property type="entry name" value="FAD_PCMH"/>
    <property type="match status" value="1"/>
</dbReference>
<comment type="cofactor">
    <cofactor evidence="1 19">
        <name>FAD</name>
        <dbReference type="ChEBI" id="CHEBI:57692"/>
    </cofactor>
</comment>
<keyword evidence="22" id="KW-1185">Reference proteome</keyword>
<dbReference type="Gene3D" id="3.30.43.10">
    <property type="entry name" value="Uridine Diphospho-n-acetylenolpyruvylglucosamine Reductase, domain 2"/>
    <property type="match status" value="1"/>
</dbReference>
<comment type="similarity">
    <text evidence="19">Belongs to the MurB family.</text>
</comment>
<comment type="catalytic activity">
    <reaction evidence="18 19">
        <text>UDP-N-acetyl-alpha-D-muramate + NADP(+) = UDP-N-acetyl-3-O-(1-carboxyvinyl)-alpha-D-glucosamine + NADPH + H(+)</text>
        <dbReference type="Rhea" id="RHEA:12248"/>
        <dbReference type="ChEBI" id="CHEBI:15378"/>
        <dbReference type="ChEBI" id="CHEBI:57783"/>
        <dbReference type="ChEBI" id="CHEBI:58349"/>
        <dbReference type="ChEBI" id="CHEBI:68483"/>
        <dbReference type="ChEBI" id="CHEBI:70757"/>
        <dbReference type="EC" id="1.3.1.98"/>
    </reaction>
</comment>
<dbReference type="PANTHER" id="PTHR21071:SF4">
    <property type="entry name" value="UDP-N-ACETYLENOLPYRUVOYLGLUCOSAMINE REDUCTASE"/>
    <property type="match status" value="1"/>
</dbReference>
<dbReference type="Proteomes" id="UP000486602">
    <property type="component" value="Unassembled WGS sequence"/>
</dbReference>
<evidence type="ECO:0000256" key="7">
    <source>
        <dbReference type="ARBA" id="ARBA00022490"/>
    </source>
</evidence>
<evidence type="ECO:0000256" key="6">
    <source>
        <dbReference type="ARBA" id="ARBA00015188"/>
    </source>
</evidence>
<evidence type="ECO:0000313" key="22">
    <source>
        <dbReference type="Proteomes" id="UP000486602"/>
    </source>
</evidence>
<evidence type="ECO:0000256" key="10">
    <source>
        <dbReference type="ARBA" id="ARBA00022827"/>
    </source>
</evidence>
<protein>
    <recommendedName>
        <fullName evidence="6 19">UDP-N-acetylenolpyruvoylglucosamine reductase</fullName>
        <ecNumber evidence="5 19">1.3.1.98</ecNumber>
    </recommendedName>
    <alternativeName>
        <fullName evidence="17 19">UDP-N-acetylmuramate dehydrogenase</fullName>
    </alternativeName>
</protein>
<dbReference type="Gene3D" id="3.30.465.10">
    <property type="match status" value="1"/>
</dbReference>
<evidence type="ECO:0000256" key="3">
    <source>
        <dbReference type="ARBA" id="ARBA00004496"/>
    </source>
</evidence>
<dbReference type="EC" id="1.3.1.98" evidence="5 19"/>
<keyword evidence="9 19" id="KW-0285">Flavoprotein</keyword>
<keyword evidence="11 19" id="KW-0521">NADP</keyword>
<evidence type="ECO:0000256" key="1">
    <source>
        <dbReference type="ARBA" id="ARBA00001974"/>
    </source>
</evidence>
<dbReference type="GO" id="GO:0009252">
    <property type="term" value="P:peptidoglycan biosynthetic process"/>
    <property type="evidence" value="ECO:0007669"/>
    <property type="project" value="UniProtKB-UniRule"/>
</dbReference>
<dbReference type="GO" id="GO:0071555">
    <property type="term" value="P:cell wall organization"/>
    <property type="evidence" value="ECO:0007669"/>
    <property type="project" value="UniProtKB-KW"/>
</dbReference>
<gene>
    <name evidence="19 21" type="primary">murB</name>
    <name evidence="21" type="ORF">G3O08_05130</name>
</gene>
<dbReference type="InterPro" id="IPR016166">
    <property type="entry name" value="FAD-bd_PCMH"/>
</dbReference>
<dbReference type="EMBL" id="JAAGVY010000006">
    <property type="protein sequence ID" value="NEN22879.1"/>
    <property type="molecule type" value="Genomic_DNA"/>
</dbReference>
<feature type="active site" evidence="19">
    <location>
        <position position="164"/>
    </location>
</feature>
<keyword evidence="13 19" id="KW-0573">Peptidoglycan synthesis</keyword>
<dbReference type="GO" id="GO:0051301">
    <property type="term" value="P:cell division"/>
    <property type="evidence" value="ECO:0007669"/>
    <property type="project" value="UniProtKB-KW"/>
</dbReference>
<evidence type="ECO:0000256" key="17">
    <source>
        <dbReference type="ARBA" id="ARBA00031026"/>
    </source>
</evidence>
<reference evidence="21 22" key="1">
    <citation type="submission" date="2020-02" db="EMBL/GenBank/DDBJ databases">
        <title>Out from the shadows clarifying the taxonomy of the family Cryomorphaceae and related taxa by utilizing the GTDB taxonomic framework.</title>
        <authorList>
            <person name="Bowman J.P."/>
        </authorList>
    </citation>
    <scope>NUCLEOTIDE SEQUENCE [LARGE SCALE GENOMIC DNA]</scope>
    <source>
        <strain evidence="21 22">QSSC 1-22</strain>
    </source>
</reference>
<evidence type="ECO:0000259" key="20">
    <source>
        <dbReference type="PROSITE" id="PS51387"/>
    </source>
</evidence>
<dbReference type="GO" id="GO:0008360">
    <property type="term" value="P:regulation of cell shape"/>
    <property type="evidence" value="ECO:0007669"/>
    <property type="project" value="UniProtKB-KW"/>
</dbReference>
<keyword evidence="16 19" id="KW-0961">Cell wall biogenesis/degradation</keyword>
<sequence length="338" mass="37406">MQIERNASLKALNTFGIEAKAAFLATFHSADELRLILESTEIKNFPKMILGGGSNLLFTQDYDGLILKNGISGIECIREDEDHFYVKAGAGENWHDFVLTCIKNGYAGIENLSLIPGNVGASPMQNIGAYGVEIKDRFDHLEAFNLETGDVEIFSGEECEFGYRESVFKRKLKGKYVIVSVTFQLLKKPDFQVKYGAITTELEEMGVKELSIEAISQAVINIRNSKLPNPKDLGNAGSFFKNPVISAAQWKKISAKHPEIPNYPAPENEIKLAAGWLIEQAGWKGKRIGNCGMHAKQALVLVNYGGATGQEIYDHSTRVKESVAEQFGVELEREVNIL</sequence>
<feature type="active site" evidence="19">
    <location>
        <position position="334"/>
    </location>
</feature>
<dbReference type="InterPro" id="IPR011601">
    <property type="entry name" value="MurB_C"/>
</dbReference>
<dbReference type="InterPro" id="IPR036635">
    <property type="entry name" value="MurB_C_sf"/>
</dbReference>
<dbReference type="InterPro" id="IPR016167">
    <property type="entry name" value="FAD-bd_PCMH_sub1"/>
</dbReference>
<keyword evidence="10 19" id="KW-0274">FAD</keyword>
<dbReference type="GO" id="GO:0071949">
    <property type="term" value="F:FAD binding"/>
    <property type="evidence" value="ECO:0007669"/>
    <property type="project" value="InterPro"/>
</dbReference>
<dbReference type="InterPro" id="IPR003170">
    <property type="entry name" value="MurB"/>
</dbReference>
<keyword evidence="14 19" id="KW-0560">Oxidoreductase</keyword>
<feature type="domain" description="FAD-binding PCMH-type" evidence="20">
    <location>
        <begin position="15"/>
        <end position="188"/>
    </location>
</feature>
<evidence type="ECO:0000256" key="8">
    <source>
        <dbReference type="ARBA" id="ARBA00022618"/>
    </source>
</evidence>
<evidence type="ECO:0000256" key="12">
    <source>
        <dbReference type="ARBA" id="ARBA00022960"/>
    </source>
</evidence>
<accession>A0A7K3WMK6</accession>
<keyword evidence="12 19" id="KW-0133">Cell shape</keyword>
<evidence type="ECO:0000256" key="9">
    <source>
        <dbReference type="ARBA" id="ARBA00022630"/>
    </source>
</evidence>